<name>A0ABS4ZS59_9MYCO</name>
<evidence type="ECO:0000313" key="2">
    <source>
        <dbReference type="Proteomes" id="UP000694460"/>
    </source>
</evidence>
<sequence length="31" mass="3554">MSELKLRIIGVPEAASRANGAMMQMWLMMRM</sequence>
<evidence type="ECO:0000313" key="1">
    <source>
        <dbReference type="EMBL" id="MBP2452036.1"/>
    </source>
</evidence>
<gene>
    <name evidence="1" type="ORF">JOF57_001949</name>
</gene>
<dbReference type="Proteomes" id="UP000694460">
    <property type="component" value="Unassembled WGS sequence"/>
</dbReference>
<protein>
    <submittedName>
        <fullName evidence="1">Uncharacterized protein</fullName>
    </submittedName>
</protein>
<reference evidence="1 2" key="1">
    <citation type="submission" date="2021-03" db="EMBL/GenBank/DDBJ databases">
        <title>Sequencing the genomes of 1000 actinobacteria strains.</title>
        <authorList>
            <person name="Klenk H.-P."/>
        </authorList>
    </citation>
    <scope>NUCLEOTIDE SEQUENCE [LARGE SCALE GENOMIC DNA]</scope>
    <source>
        <strain evidence="1 2">DSM 46713</strain>
    </source>
</reference>
<dbReference type="EMBL" id="JAGIOP010000002">
    <property type="protein sequence ID" value="MBP2452036.1"/>
    <property type="molecule type" value="Genomic_DNA"/>
</dbReference>
<proteinExistence type="predicted"/>
<accession>A0ABS4ZS59</accession>
<comment type="caution">
    <text evidence="1">The sequence shown here is derived from an EMBL/GenBank/DDBJ whole genome shotgun (WGS) entry which is preliminary data.</text>
</comment>
<keyword evidence="2" id="KW-1185">Reference proteome</keyword>
<organism evidence="1 2">
    <name type="scientific">Mycolicibacterium lutetiense</name>
    <dbReference type="NCBI Taxonomy" id="1641992"/>
    <lineage>
        <taxon>Bacteria</taxon>
        <taxon>Bacillati</taxon>
        <taxon>Actinomycetota</taxon>
        <taxon>Actinomycetes</taxon>
        <taxon>Mycobacteriales</taxon>
        <taxon>Mycobacteriaceae</taxon>
        <taxon>Mycolicibacterium</taxon>
    </lineage>
</organism>